<protein>
    <submittedName>
        <fullName evidence="1">Uncharacterized protein</fullName>
    </submittedName>
</protein>
<evidence type="ECO:0000313" key="1">
    <source>
        <dbReference type="EMBL" id="NIH58463.1"/>
    </source>
</evidence>
<dbReference type="EMBL" id="JAAMOZ010000003">
    <property type="protein sequence ID" value="NIH58463.1"/>
    <property type="molecule type" value="Genomic_DNA"/>
</dbReference>
<evidence type="ECO:0000313" key="2">
    <source>
        <dbReference type="Proteomes" id="UP000749311"/>
    </source>
</evidence>
<reference evidence="1 2" key="1">
    <citation type="submission" date="2020-02" db="EMBL/GenBank/DDBJ databases">
        <title>Sequencing the genomes of 1000 actinobacteria strains.</title>
        <authorList>
            <person name="Klenk H.-P."/>
        </authorList>
    </citation>
    <scope>NUCLEOTIDE SEQUENCE [LARGE SCALE GENOMIC DNA]</scope>
    <source>
        <strain evidence="1 2">DSM 19609</strain>
    </source>
</reference>
<name>A0ABX0SMA9_9ACTN</name>
<gene>
    <name evidence="1" type="ORF">FB473_003158</name>
</gene>
<proteinExistence type="predicted"/>
<keyword evidence="2" id="KW-1185">Reference proteome</keyword>
<comment type="caution">
    <text evidence="1">The sequence shown here is derived from an EMBL/GenBank/DDBJ whole genome shotgun (WGS) entry which is preliminary data.</text>
</comment>
<organism evidence="1 2">
    <name type="scientific">Brooklawnia cerclae</name>
    <dbReference type="NCBI Taxonomy" id="349934"/>
    <lineage>
        <taxon>Bacteria</taxon>
        <taxon>Bacillati</taxon>
        <taxon>Actinomycetota</taxon>
        <taxon>Actinomycetes</taxon>
        <taxon>Propionibacteriales</taxon>
        <taxon>Propionibacteriaceae</taxon>
        <taxon>Brooklawnia</taxon>
    </lineage>
</organism>
<accession>A0ABX0SMA9</accession>
<dbReference type="RefSeq" id="WP_167170939.1">
    <property type="nucleotide sequence ID" value="NZ_BAAAOO010000020.1"/>
</dbReference>
<dbReference type="Proteomes" id="UP000749311">
    <property type="component" value="Unassembled WGS sequence"/>
</dbReference>
<sequence>MRWQPYLGDAMTGLLASPIDIPNFSWSVSVSDSSMSTTRDKNVGADTVSSLTVPWTAVPGGTPQARSSALSGRRAITLCRDLGDGTAGVPILWGMIGPRRDSWLDTTFDLDSVLTILDDRYMVREGVYGAGANATSPDQIYLSGLSLRGIASEVGWQCTAAKPAGVLPVDWTYRGEAGDHERTYEAFNVANLSGKSILEKIAATSGGPDMQWRPYMADSQHVRLAFVAGSDADVFLGQTAVHSLRLFPGGGDLQSVTIDHASPVMRVYGSGSGTDAAQITHLSEDLTLARLRDPWPLREASYADSDQDRTDLLTRDTDAVLAANSRPLIQLSGTLDCSDEHAPQPGEFWPGEVFELAIDGFPSLPDGVYPMRLMEMSGDQTSRVSLIFDATDDPIY</sequence>